<accession>A0A9P4GCG4</accession>
<keyword evidence="2" id="KW-0732">Signal</keyword>
<feature type="signal peptide" evidence="2">
    <location>
        <begin position="1"/>
        <end position="27"/>
    </location>
</feature>
<feature type="region of interest" description="Disordered" evidence="1">
    <location>
        <begin position="88"/>
        <end position="139"/>
    </location>
</feature>
<dbReference type="GeneID" id="63850865"/>
<dbReference type="EMBL" id="ML976617">
    <property type="protein sequence ID" value="KAF1842694.1"/>
    <property type="molecule type" value="Genomic_DNA"/>
</dbReference>
<protein>
    <submittedName>
        <fullName evidence="3">Uncharacterized protein</fullName>
    </submittedName>
</protein>
<organism evidence="3 4">
    <name type="scientific">Cucurbitaria berberidis CBS 394.84</name>
    <dbReference type="NCBI Taxonomy" id="1168544"/>
    <lineage>
        <taxon>Eukaryota</taxon>
        <taxon>Fungi</taxon>
        <taxon>Dikarya</taxon>
        <taxon>Ascomycota</taxon>
        <taxon>Pezizomycotina</taxon>
        <taxon>Dothideomycetes</taxon>
        <taxon>Pleosporomycetidae</taxon>
        <taxon>Pleosporales</taxon>
        <taxon>Pleosporineae</taxon>
        <taxon>Cucurbitariaceae</taxon>
        <taxon>Cucurbitaria</taxon>
    </lineage>
</organism>
<sequence>MRKSTLRKTTLLSLIGLSSQQSTVTWGEPFTVDISTPAAASTASTENLLPSSSQHLLTHSIAPSATLPSLSVSDSTVISNIQSAVSRDSTFSTGSATSPSSGSTVSTSVSQSGTTTSTPTTQSTRTVTSGSGTGAGAQSTGVAAPVYRRMGVAGALAGAAGVLFV</sequence>
<keyword evidence="4" id="KW-1185">Reference proteome</keyword>
<dbReference type="RefSeq" id="XP_040785257.1">
    <property type="nucleotide sequence ID" value="XM_040933614.1"/>
</dbReference>
<feature type="compositionally biased region" description="Low complexity" evidence="1">
    <location>
        <begin position="89"/>
        <end position="139"/>
    </location>
</feature>
<evidence type="ECO:0000256" key="2">
    <source>
        <dbReference type="SAM" id="SignalP"/>
    </source>
</evidence>
<gene>
    <name evidence="3" type="ORF">K460DRAFT_367654</name>
</gene>
<evidence type="ECO:0000313" key="4">
    <source>
        <dbReference type="Proteomes" id="UP000800039"/>
    </source>
</evidence>
<name>A0A9P4GCG4_9PLEO</name>
<dbReference type="AlphaFoldDB" id="A0A9P4GCG4"/>
<dbReference type="Proteomes" id="UP000800039">
    <property type="component" value="Unassembled WGS sequence"/>
</dbReference>
<evidence type="ECO:0000256" key="1">
    <source>
        <dbReference type="SAM" id="MobiDB-lite"/>
    </source>
</evidence>
<proteinExistence type="predicted"/>
<reference evidence="3" key="1">
    <citation type="submission" date="2020-01" db="EMBL/GenBank/DDBJ databases">
        <authorList>
            <consortium name="DOE Joint Genome Institute"/>
            <person name="Haridas S."/>
            <person name="Albert R."/>
            <person name="Binder M."/>
            <person name="Bloem J."/>
            <person name="Labutti K."/>
            <person name="Salamov A."/>
            <person name="Andreopoulos B."/>
            <person name="Baker S.E."/>
            <person name="Barry K."/>
            <person name="Bills G."/>
            <person name="Bluhm B.H."/>
            <person name="Cannon C."/>
            <person name="Castanera R."/>
            <person name="Culley D.E."/>
            <person name="Daum C."/>
            <person name="Ezra D."/>
            <person name="Gonzalez J.B."/>
            <person name="Henrissat B."/>
            <person name="Kuo A."/>
            <person name="Liang C."/>
            <person name="Lipzen A."/>
            <person name="Lutzoni F."/>
            <person name="Magnuson J."/>
            <person name="Mondo S."/>
            <person name="Nolan M."/>
            <person name="Ohm R."/>
            <person name="Pangilinan J."/>
            <person name="Park H.-J."/>
            <person name="Ramirez L."/>
            <person name="Alfaro M."/>
            <person name="Sun H."/>
            <person name="Tritt A."/>
            <person name="Yoshinaga Y."/>
            <person name="Zwiers L.-H."/>
            <person name="Turgeon B.G."/>
            <person name="Goodwin S.B."/>
            <person name="Spatafora J.W."/>
            <person name="Crous P.W."/>
            <person name="Grigoriev I.V."/>
        </authorList>
    </citation>
    <scope>NUCLEOTIDE SEQUENCE</scope>
    <source>
        <strain evidence="3">CBS 394.84</strain>
    </source>
</reference>
<comment type="caution">
    <text evidence="3">The sequence shown here is derived from an EMBL/GenBank/DDBJ whole genome shotgun (WGS) entry which is preliminary data.</text>
</comment>
<feature type="chain" id="PRO_5040190803" evidence="2">
    <location>
        <begin position="28"/>
        <end position="165"/>
    </location>
</feature>
<evidence type="ECO:0000313" key="3">
    <source>
        <dbReference type="EMBL" id="KAF1842694.1"/>
    </source>
</evidence>